<protein>
    <submittedName>
        <fullName evidence="3">Uncharacterized protein</fullName>
    </submittedName>
</protein>
<evidence type="ECO:0000256" key="2">
    <source>
        <dbReference type="SAM" id="SignalP"/>
    </source>
</evidence>
<proteinExistence type="predicted"/>
<evidence type="ECO:0000313" key="4">
    <source>
        <dbReference type="Proteomes" id="UP000023152"/>
    </source>
</evidence>
<dbReference type="AlphaFoldDB" id="X6LYD5"/>
<dbReference type="EMBL" id="ASPP01027810">
    <property type="protein sequence ID" value="ETO05745.1"/>
    <property type="molecule type" value="Genomic_DNA"/>
</dbReference>
<accession>X6LYD5</accession>
<feature type="chain" id="PRO_5004974429" evidence="2">
    <location>
        <begin position="23"/>
        <end position="154"/>
    </location>
</feature>
<feature type="signal peptide" evidence="2">
    <location>
        <begin position="1"/>
        <end position="22"/>
    </location>
</feature>
<feature type="region of interest" description="Disordered" evidence="1">
    <location>
        <begin position="79"/>
        <end position="141"/>
    </location>
</feature>
<feature type="compositionally biased region" description="Basic residues" evidence="1">
    <location>
        <begin position="82"/>
        <end position="93"/>
    </location>
</feature>
<name>X6LYD5_RETFI</name>
<feature type="compositionally biased region" description="Basic and acidic residues" evidence="1">
    <location>
        <begin position="94"/>
        <end position="141"/>
    </location>
</feature>
<sequence>MNISKTFIYCIVFTRLFNVSYLSCCCLPHHYTSDSYCLQRISQFIEEALHLPQNANLEEMVGAEKDNQTSNDIALLTEKYESKKKKKRKHKHKQHDDEPLETNDHSIFEKDVTDNADHDKQIQSLRDASDHDDATVSKYDGEENSKVKLYHILF</sequence>
<comment type="caution">
    <text evidence="3">The sequence shown here is derived from an EMBL/GenBank/DDBJ whole genome shotgun (WGS) entry which is preliminary data.</text>
</comment>
<keyword evidence="2" id="KW-0732">Signal</keyword>
<gene>
    <name evidence="3" type="ORF">RFI_31653</name>
</gene>
<evidence type="ECO:0000313" key="3">
    <source>
        <dbReference type="EMBL" id="ETO05745.1"/>
    </source>
</evidence>
<reference evidence="3 4" key="1">
    <citation type="journal article" date="2013" name="Curr. Biol.">
        <title>The Genome of the Foraminiferan Reticulomyxa filosa.</title>
        <authorList>
            <person name="Glockner G."/>
            <person name="Hulsmann N."/>
            <person name="Schleicher M."/>
            <person name="Noegel A.A."/>
            <person name="Eichinger L."/>
            <person name="Gallinger C."/>
            <person name="Pawlowski J."/>
            <person name="Sierra R."/>
            <person name="Euteneuer U."/>
            <person name="Pillet L."/>
            <person name="Moustafa A."/>
            <person name="Platzer M."/>
            <person name="Groth M."/>
            <person name="Szafranski K."/>
            <person name="Schliwa M."/>
        </authorList>
    </citation>
    <scope>NUCLEOTIDE SEQUENCE [LARGE SCALE GENOMIC DNA]</scope>
</reference>
<evidence type="ECO:0000256" key="1">
    <source>
        <dbReference type="SAM" id="MobiDB-lite"/>
    </source>
</evidence>
<organism evidence="3 4">
    <name type="scientific">Reticulomyxa filosa</name>
    <dbReference type="NCBI Taxonomy" id="46433"/>
    <lineage>
        <taxon>Eukaryota</taxon>
        <taxon>Sar</taxon>
        <taxon>Rhizaria</taxon>
        <taxon>Retaria</taxon>
        <taxon>Foraminifera</taxon>
        <taxon>Monothalamids</taxon>
        <taxon>Reticulomyxidae</taxon>
        <taxon>Reticulomyxa</taxon>
    </lineage>
</organism>
<dbReference type="Proteomes" id="UP000023152">
    <property type="component" value="Unassembled WGS sequence"/>
</dbReference>
<keyword evidence="4" id="KW-1185">Reference proteome</keyword>